<organism evidence="2 3">
    <name type="scientific">Zymoseptoria brevis</name>
    <dbReference type="NCBI Taxonomy" id="1047168"/>
    <lineage>
        <taxon>Eukaryota</taxon>
        <taxon>Fungi</taxon>
        <taxon>Dikarya</taxon>
        <taxon>Ascomycota</taxon>
        <taxon>Pezizomycotina</taxon>
        <taxon>Dothideomycetes</taxon>
        <taxon>Dothideomycetidae</taxon>
        <taxon>Mycosphaerellales</taxon>
        <taxon>Mycosphaerellaceae</taxon>
        <taxon>Zymoseptoria</taxon>
    </lineage>
</organism>
<dbReference type="Gene3D" id="3.30.70.1990">
    <property type="match status" value="1"/>
</dbReference>
<reference evidence="2 3" key="1">
    <citation type="submission" date="2015-03" db="EMBL/GenBank/DDBJ databases">
        <title>RNA-seq based gene annotation and comparative genomics of four Zymoseptoria species reveal species-specific pathogenicity related genes and transposable element activity.</title>
        <authorList>
            <person name="Grandaubert J."/>
            <person name="Bhattacharyya A."/>
            <person name="Stukenbrock E.H."/>
        </authorList>
    </citation>
    <scope>NUCLEOTIDE SEQUENCE [LARGE SCALE GENOMIC DNA]</scope>
    <source>
        <strain evidence="2 3">Zb18110</strain>
    </source>
</reference>
<name>A0A0F4G5D1_9PEZI</name>
<protein>
    <submittedName>
        <fullName evidence="2">Flavin-containing superfamily Amine oxidase like protein</fullName>
    </submittedName>
</protein>
<dbReference type="PANTHER" id="PTHR43734">
    <property type="entry name" value="PHYTOENE DESATURASE"/>
    <property type="match status" value="1"/>
</dbReference>
<dbReference type="InterPro" id="IPR036188">
    <property type="entry name" value="FAD/NAD-bd_sf"/>
</dbReference>
<feature type="signal peptide" evidence="1">
    <location>
        <begin position="1"/>
        <end position="19"/>
    </location>
</feature>
<dbReference type="Proteomes" id="UP000033647">
    <property type="component" value="Unassembled WGS sequence"/>
</dbReference>
<dbReference type="Gene3D" id="3.50.50.60">
    <property type="entry name" value="FAD/NAD(P)-binding domain"/>
    <property type="match status" value="1"/>
</dbReference>
<comment type="caution">
    <text evidence="2">The sequence shown here is derived from an EMBL/GenBank/DDBJ whole genome shotgun (WGS) entry which is preliminary data.</text>
</comment>
<evidence type="ECO:0000313" key="3">
    <source>
        <dbReference type="Proteomes" id="UP000033647"/>
    </source>
</evidence>
<dbReference type="SUPFAM" id="SSF51905">
    <property type="entry name" value="FAD/NAD(P)-binding domain"/>
    <property type="match status" value="1"/>
</dbReference>
<accession>A0A0F4G5D1</accession>
<dbReference type="Gene3D" id="1.10.405.20">
    <property type="match status" value="1"/>
</dbReference>
<proteinExistence type="predicted"/>
<dbReference type="Pfam" id="PF13450">
    <property type="entry name" value="NAD_binding_8"/>
    <property type="match status" value="1"/>
</dbReference>
<sequence length="470" mass="51365">MKYLLFSALQCLLLPAALAQCSDQDETLQRDVVIIGGGSSGMYSAVRLQQMGKSVVVVEKQGRPGGNTNTYKDEATGKTFDYGVKVLVNTSLVHNFFTSLEVPLAPIGAVSPATKTVTADFAHGVIGPQWPVVNANDSLAALERYKVQLAKYSPEFFRGYHLPDPVPEDLLIPWGDFLAKYDLGALAYDGFGQFQGMGNILAQPTLYMMKLFNPMQVEAREKKTKVSEANGNTQALWDAAQRHLGEDSLILESKVTSIKRHNDDVEVVVSTPTGTKTIHASILIITVQPKLDLLSPFLDLTDEENQLFGQFNNSYYSNAVLTNTGLPENTTIINYDQHATYGLPPLPGIYSVDYQPVQGLRSVQHSSPSPVTDDEIKADILNSVSRVRKALSLPDPEEETKIIRFNNHSPSGLAVSVDAIKAGFFKRYVALQGQTRTFWTGQAWTSGSSSTIWDFTEVEVLPAVVSALGG</sequence>
<dbReference type="AlphaFoldDB" id="A0A0F4G5D1"/>
<dbReference type="EMBL" id="LAFY01005797">
    <property type="protein sequence ID" value="KJX92538.1"/>
    <property type="molecule type" value="Genomic_DNA"/>
</dbReference>
<feature type="chain" id="PRO_5002468375" evidence="1">
    <location>
        <begin position="20"/>
        <end position="470"/>
    </location>
</feature>
<dbReference type="PANTHER" id="PTHR43734:SF1">
    <property type="entry name" value="PHYTOENE DESATURASE"/>
    <property type="match status" value="1"/>
</dbReference>
<gene>
    <name evidence="2" type="ORF">TI39_contig5842g00018</name>
</gene>
<evidence type="ECO:0000256" key="1">
    <source>
        <dbReference type="SAM" id="SignalP"/>
    </source>
</evidence>
<evidence type="ECO:0000313" key="2">
    <source>
        <dbReference type="EMBL" id="KJX92538.1"/>
    </source>
</evidence>
<dbReference type="OrthoDB" id="68575at2759"/>
<keyword evidence="3" id="KW-1185">Reference proteome</keyword>
<keyword evidence="1" id="KW-0732">Signal</keyword>